<evidence type="ECO:0000313" key="2">
    <source>
        <dbReference type="EMBL" id="VDM40650.1"/>
    </source>
</evidence>
<dbReference type="InterPro" id="IPR035892">
    <property type="entry name" value="C2_domain_sf"/>
</dbReference>
<dbReference type="GO" id="GO:0000149">
    <property type="term" value="F:SNARE binding"/>
    <property type="evidence" value="ECO:0007669"/>
    <property type="project" value="TreeGrafter"/>
</dbReference>
<dbReference type="WBParaSite" id="TCNE_0000932901-mRNA-1">
    <property type="protein sequence ID" value="TCNE_0000932901-mRNA-1"/>
    <property type="gene ID" value="TCNE_0000932901"/>
</dbReference>
<dbReference type="GO" id="GO:0098793">
    <property type="term" value="C:presynapse"/>
    <property type="evidence" value="ECO:0007669"/>
    <property type="project" value="GOC"/>
</dbReference>
<dbReference type="GO" id="GO:0005509">
    <property type="term" value="F:calcium ion binding"/>
    <property type="evidence" value="ECO:0007669"/>
    <property type="project" value="TreeGrafter"/>
</dbReference>
<dbReference type="GO" id="GO:0048488">
    <property type="term" value="P:synaptic vesicle endocytosis"/>
    <property type="evidence" value="ECO:0007669"/>
    <property type="project" value="TreeGrafter"/>
</dbReference>
<proteinExistence type="predicted"/>
<dbReference type="Proteomes" id="UP000050794">
    <property type="component" value="Unassembled WGS sequence"/>
</dbReference>
<evidence type="ECO:0000256" key="1">
    <source>
        <dbReference type="SAM" id="MobiDB-lite"/>
    </source>
</evidence>
<organism evidence="3 4">
    <name type="scientific">Toxocara canis</name>
    <name type="common">Canine roundworm</name>
    <dbReference type="NCBI Taxonomy" id="6265"/>
    <lineage>
        <taxon>Eukaryota</taxon>
        <taxon>Metazoa</taxon>
        <taxon>Ecdysozoa</taxon>
        <taxon>Nematoda</taxon>
        <taxon>Chromadorea</taxon>
        <taxon>Rhabditida</taxon>
        <taxon>Spirurina</taxon>
        <taxon>Ascaridomorpha</taxon>
        <taxon>Ascaridoidea</taxon>
        <taxon>Toxocaridae</taxon>
        <taxon>Toxocara</taxon>
    </lineage>
</organism>
<protein>
    <submittedName>
        <fullName evidence="4">Synaptotagmin-12</fullName>
    </submittedName>
</protein>
<dbReference type="GO" id="GO:0001786">
    <property type="term" value="F:phosphatidylserine binding"/>
    <property type="evidence" value="ECO:0007669"/>
    <property type="project" value="TreeGrafter"/>
</dbReference>
<dbReference type="PANTHER" id="PTHR10024">
    <property type="entry name" value="SYNAPTOTAGMIN"/>
    <property type="match status" value="1"/>
</dbReference>
<dbReference type="AlphaFoldDB" id="A0A183ULF9"/>
<gene>
    <name evidence="2" type="ORF">TCNE_LOCUS9329</name>
</gene>
<dbReference type="EMBL" id="UYWY01020145">
    <property type="protein sequence ID" value="VDM40650.1"/>
    <property type="molecule type" value="Genomic_DNA"/>
</dbReference>
<keyword evidence="3" id="KW-1185">Reference proteome</keyword>
<reference evidence="2 3" key="2">
    <citation type="submission" date="2018-11" db="EMBL/GenBank/DDBJ databases">
        <authorList>
            <consortium name="Pathogen Informatics"/>
        </authorList>
    </citation>
    <scope>NUCLEOTIDE SEQUENCE [LARGE SCALE GENOMIC DNA]</scope>
</reference>
<feature type="compositionally biased region" description="Basic and acidic residues" evidence="1">
    <location>
        <begin position="98"/>
        <end position="110"/>
    </location>
</feature>
<evidence type="ECO:0000313" key="4">
    <source>
        <dbReference type="WBParaSite" id="TCNE_0000932901-mRNA-1"/>
    </source>
</evidence>
<evidence type="ECO:0000313" key="3">
    <source>
        <dbReference type="Proteomes" id="UP000050794"/>
    </source>
</evidence>
<feature type="region of interest" description="Disordered" evidence="1">
    <location>
        <begin position="73"/>
        <end position="110"/>
    </location>
</feature>
<dbReference type="GO" id="GO:0005886">
    <property type="term" value="C:plasma membrane"/>
    <property type="evidence" value="ECO:0007669"/>
    <property type="project" value="TreeGrafter"/>
</dbReference>
<feature type="compositionally biased region" description="Polar residues" evidence="1">
    <location>
        <begin position="73"/>
        <end position="96"/>
    </location>
</feature>
<dbReference type="GO" id="GO:0048791">
    <property type="term" value="P:calcium ion-regulated exocytosis of neurotransmitter"/>
    <property type="evidence" value="ECO:0007669"/>
    <property type="project" value="TreeGrafter"/>
</dbReference>
<dbReference type="GO" id="GO:0005544">
    <property type="term" value="F:calcium-dependent phospholipid binding"/>
    <property type="evidence" value="ECO:0007669"/>
    <property type="project" value="TreeGrafter"/>
</dbReference>
<dbReference type="PANTHER" id="PTHR10024:SF252">
    <property type="entry name" value="SYNAPTOTAGMIN-12"/>
    <property type="match status" value="1"/>
</dbReference>
<name>A0A183ULF9_TOXCA</name>
<accession>A0A183ULF9</accession>
<dbReference type="GO" id="GO:0030276">
    <property type="term" value="F:clathrin binding"/>
    <property type="evidence" value="ECO:0007669"/>
    <property type="project" value="TreeGrafter"/>
</dbReference>
<dbReference type="GO" id="GO:0070382">
    <property type="term" value="C:exocytic vesicle"/>
    <property type="evidence" value="ECO:0007669"/>
    <property type="project" value="TreeGrafter"/>
</dbReference>
<sequence length="318" mass="36158">MGVNAVLLILCALLAILIYLLFRSTNFIALLLAMFGWSRLQDTEAGVEDRSLFGGVPYKNSYQNECSSQPAYQLSPQWSSSASHDVQSTPNQSTSPIADERESHESADAQIRDFNPPTMVDVDLHLKLSPNETVLCSEDDDNDNMRNPSGNHVSQRYFQARSITMNPVVFEQCFHQCIRCKDVNRVALLVQLYVEKECVRLAGQCRIRLRDTVLQPPSTLYLTLKDEKQDIQEEECSLGEILFSLFYQHDRLSIVIMKLRGLEEWINETMVRIYVVQSGGRVLKKKTSIQSVHDRGTVFNESVFINVSKAKIVVRHPV</sequence>
<reference evidence="4" key="1">
    <citation type="submission" date="2016-06" db="UniProtKB">
        <authorList>
            <consortium name="WormBaseParasite"/>
        </authorList>
    </citation>
    <scope>IDENTIFICATION</scope>
</reference>
<dbReference type="Gene3D" id="2.60.40.150">
    <property type="entry name" value="C2 domain"/>
    <property type="match status" value="1"/>
</dbReference>